<comment type="caution">
    <text evidence="3">The sequence shown here is derived from an EMBL/GenBank/DDBJ whole genome shotgun (WGS) entry which is preliminary data.</text>
</comment>
<dbReference type="SMART" id="SM00530">
    <property type="entry name" value="HTH_XRE"/>
    <property type="match status" value="1"/>
</dbReference>
<sequence length="102" mass="11142">MNTMSRIHAQKLRQIRKAEGLTQPAFAEMIGVALSTVKNYESGQREAGLLIIDAVLKQPCFEKYTLWLMTGKTAPAAGQVSPPLSPDGQDKIKSRPSDQKTG</sequence>
<evidence type="ECO:0000313" key="4">
    <source>
        <dbReference type="Proteomes" id="UP000014585"/>
    </source>
</evidence>
<dbReference type="AlphaFoldDB" id="S3IPE8"/>
<dbReference type="SUPFAM" id="SSF47413">
    <property type="entry name" value="lambda repressor-like DNA-binding domains"/>
    <property type="match status" value="1"/>
</dbReference>
<protein>
    <submittedName>
        <fullName evidence="3">DNA-binding helix-turn-helix protein</fullName>
    </submittedName>
</protein>
<proteinExistence type="predicted"/>
<dbReference type="PROSITE" id="PS50943">
    <property type="entry name" value="HTH_CROC1"/>
    <property type="match status" value="1"/>
</dbReference>
<reference evidence="3 4" key="1">
    <citation type="submission" date="2013-04" db="EMBL/GenBank/DDBJ databases">
        <authorList>
            <person name="Weinstock G."/>
            <person name="Sodergren E."/>
            <person name="Lobos E.A."/>
            <person name="Fulton L."/>
            <person name="Fulton R."/>
            <person name="Courtney L."/>
            <person name="Fronick C."/>
            <person name="O'Laughlin M."/>
            <person name="Godfrey J."/>
            <person name="Wilson R.M."/>
            <person name="Miner T."/>
            <person name="Farmer C."/>
            <person name="Delehaunty K."/>
            <person name="Cordes M."/>
            <person name="Minx P."/>
            <person name="Tomlinson C."/>
            <person name="Chen J."/>
            <person name="Wollam A."/>
            <person name="Pepin K.H."/>
            <person name="Palsikar V.B."/>
            <person name="Zhang X."/>
            <person name="Suruliraj S."/>
            <person name="Perna N.T."/>
            <person name="Plunkett G."/>
            <person name="Warren W."/>
            <person name="Mitreva M."/>
            <person name="Mardis E.R."/>
            <person name="Wilson R.K."/>
        </authorList>
    </citation>
    <scope>NUCLEOTIDE SEQUENCE [LARGE SCALE GENOMIC DNA]</scope>
    <source>
        <strain evidence="3 4">DSM 4568</strain>
    </source>
</reference>
<keyword evidence="3" id="KW-0238">DNA-binding</keyword>
<feature type="compositionally biased region" description="Basic and acidic residues" evidence="1">
    <location>
        <begin position="88"/>
        <end position="102"/>
    </location>
</feature>
<evidence type="ECO:0000256" key="1">
    <source>
        <dbReference type="SAM" id="MobiDB-lite"/>
    </source>
</evidence>
<dbReference type="GO" id="GO:0003677">
    <property type="term" value="F:DNA binding"/>
    <property type="evidence" value="ECO:0007669"/>
    <property type="project" value="UniProtKB-KW"/>
</dbReference>
<organism evidence="3 4">
    <name type="scientific">Cedecea davisae DSM 4568</name>
    <dbReference type="NCBI Taxonomy" id="566551"/>
    <lineage>
        <taxon>Bacteria</taxon>
        <taxon>Pseudomonadati</taxon>
        <taxon>Pseudomonadota</taxon>
        <taxon>Gammaproteobacteria</taxon>
        <taxon>Enterobacterales</taxon>
        <taxon>Enterobacteriaceae</taxon>
        <taxon>Cedecea</taxon>
    </lineage>
</organism>
<dbReference type="Proteomes" id="UP000014585">
    <property type="component" value="Unassembled WGS sequence"/>
</dbReference>
<accession>S3IPE8</accession>
<evidence type="ECO:0000259" key="2">
    <source>
        <dbReference type="PROSITE" id="PS50943"/>
    </source>
</evidence>
<dbReference type="CDD" id="cd00093">
    <property type="entry name" value="HTH_XRE"/>
    <property type="match status" value="1"/>
</dbReference>
<gene>
    <name evidence="3" type="ORF">HMPREF0201_03612</name>
</gene>
<dbReference type="STRING" id="566551.HMPREF0201_03612"/>
<dbReference type="Gene3D" id="1.10.260.40">
    <property type="entry name" value="lambda repressor-like DNA-binding domains"/>
    <property type="match status" value="1"/>
</dbReference>
<dbReference type="InterPro" id="IPR010982">
    <property type="entry name" value="Lambda_DNA-bd_dom_sf"/>
</dbReference>
<dbReference type="Pfam" id="PF01381">
    <property type="entry name" value="HTH_3"/>
    <property type="match status" value="1"/>
</dbReference>
<dbReference type="HOGENOM" id="CLU_139664_0_0_6"/>
<feature type="domain" description="HTH cro/C1-type" evidence="2">
    <location>
        <begin position="12"/>
        <end position="46"/>
    </location>
</feature>
<name>S3IPE8_9ENTR</name>
<dbReference type="EMBL" id="ATDT01000032">
    <property type="protein sequence ID" value="EPF14945.1"/>
    <property type="molecule type" value="Genomic_DNA"/>
</dbReference>
<feature type="region of interest" description="Disordered" evidence="1">
    <location>
        <begin position="75"/>
        <end position="102"/>
    </location>
</feature>
<evidence type="ECO:0000313" key="3">
    <source>
        <dbReference type="EMBL" id="EPF14945.1"/>
    </source>
</evidence>
<dbReference type="InterPro" id="IPR001387">
    <property type="entry name" value="Cro/C1-type_HTH"/>
</dbReference>